<evidence type="ECO:0000313" key="3">
    <source>
        <dbReference type="Proteomes" id="UP001221757"/>
    </source>
</evidence>
<gene>
    <name evidence="2" type="ORF">B0H17DRAFT_1221163</name>
</gene>
<keyword evidence="3" id="KW-1185">Reference proteome</keyword>
<evidence type="ECO:0000313" key="2">
    <source>
        <dbReference type="EMBL" id="KAJ7611453.1"/>
    </source>
</evidence>
<sequence length="219" mass="22806">MEENGSEGLDAVVDHERDGWFQGADWHRVTFPPFAVFPDSVLHPRRPASSTLPPSTERASGSVTPLRFAGVRGAESASPCAVSPPSSAPLPPLPSSHARPQRSLTLPSQIQVHVDHMHRGRVRSPGCKTVTPAAVGIRVRYAAAHRSLPLSRGPIPVPVPVPVPSSPGSAPPSPAPIIMPVPVSSAASSIPSPPFSSSSANVLVPLQPPANSRSPRAPP</sequence>
<accession>A0AAD7FC34</accession>
<feature type="compositionally biased region" description="Low complexity" evidence="1">
    <location>
        <begin position="76"/>
        <end position="85"/>
    </location>
</feature>
<protein>
    <submittedName>
        <fullName evidence="2">Uncharacterized protein</fullName>
    </submittedName>
</protein>
<dbReference type="EMBL" id="JARKIE010000976">
    <property type="protein sequence ID" value="KAJ7611453.1"/>
    <property type="molecule type" value="Genomic_DNA"/>
</dbReference>
<feature type="region of interest" description="Disordered" evidence="1">
    <location>
        <begin position="40"/>
        <end position="63"/>
    </location>
</feature>
<feature type="region of interest" description="Disordered" evidence="1">
    <location>
        <begin position="184"/>
        <end position="219"/>
    </location>
</feature>
<evidence type="ECO:0000256" key="1">
    <source>
        <dbReference type="SAM" id="MobiDB-lite"/>
    </source>
</evidence>
<proteinExistence type="predicted"/>
<feature type="compositionally biased region" description="Low complexity" evidence="1">
    <location>
        <begin position="184"/>
        <end position="202"/>
    </location>
</feature>
<dbReference type="AlphaFoldDB" id="A0AAD7FC34"/>
<name>A0AAD7FC34_MYCRO</name>
<feature type="region of interest" description="Disordered" evidence="1">
    <location>
        <begin position="76"/>
        <end position="102"/>
    </location>
</feature>
<comment type="caution">
    <text evidence="2">The sequence shown here is derived from an EMBL/GenBank/DDBJ whole genome shotgun (WGS) entry which is preliminary data.</text>
</comment>
<feature type="compositionally biased region" description="Low complexity" evidence="1">
    <location>
        <begin position="209"/>
        <end position="219"/>
    </location>
</feature>
<reference evidence="2" key="1">
    <citation type="submission" date="2023-03" db="EMBL/GenBank/DDBJ databases">
        <title>Massive genome expansion in bonnet fungi (Mycena s.s.) driven by repeated elements and novel gene families across ecological guilds.</title>
        <authorList>
            <consortium name="Lawrence Berkeley National Laboratory"/>
            <person name="Harder C.B."/>
            <person name="Miyauchi S."/>
            <person name="Viragh M."/>
            <person name="Kuo A."/>
            <person name="Thoen E."/>
            <person name="Andreopoulos B."/>
            <person name="Lu D."/>
            <person name="Skrede I."/>
            <person name="Drula E."/>
            <person name="Henrissat B."/>
            <person name="Morin E."/>
            <person name="Kohler A."/>
            <person name="Barry K."/>
            <person name="LaButti K."/>
            <person name="Morin E."/>
            <person name="Salamov A."/>
            <person name="Lipzen A."/>
            <person name="Mereny Z."/>
            <person name="Hegedus B."/>
            <person name="Baldrian P."/>
            <person name="Stursova M."/>
            <person name="Weitz H."/>
            <person name="Taylor A."/>
            <person name="Grigoriev I.V."/>
            <person name="Nagy L.G."/>
            <person name="Martin F."/>
            <person name="Kauserud H."/>
        </authorList>
    </citation>
    <scope>NUCLEOTIDE SEQUENCE</scope>
    <source>
        <strain evidence="2">CBHHK067</strain>
    </source>
</reference>
<organism evidence="2 3">
    <name type="scientific">Mycena rosella</name>
    <name type="common">Pink bonnet</name>
    <name type="synonym">Agaricus rosellus</name>
    <dbReference type="NCBI Taxonomy" id="1033263"/>
    <lineage>
        <taxon>Eukaryota</taxon>
        <taxon>Fungi</taxon>
        <taxon>Dikarya</taxon>
        <taxon>Basidiomycota</taxon>
        <taxon>Agaricomycotina</taxon>
        <taxon>Agaricomycetes</taxon>
        <taxon>Agaricomycetidae</taxon>
        <taxon>Agaricales</taxon>
        <taxon>Marasmiineae</taxon>
        <taxon>Mycenaceae</taxon>
        <taxon>Mycena</taxon>
    </lineage>
</organism>
<dbReference type="Proteomes" id="UP001221757">
    <property type="component" value="Unassembled WGS sequence"/>
</dbReference>
<feature type="compositionally biased region" description="Polar residues" evidence="1">
    <location>
        <begin position="48"/>
        <end position="63"/>
    </location>
</feature>